<organism evidence="1 2">
    <name type="scientific">Hyalomma marginatum</name>
    <dbReference type="NCBI Taxonomy" id="34627"/>
    <lineage>
        <taxon>Eukaryota</taxon>
        <taxon>Metazoa</taxon>
        <taxon>Ecdysozoa</taxon>
        <taxon>Arthropoda</taxon>
        <taxon>Chelicerata</taxon>
        <taxon>Arachnida</taxon>
        <taxon>Acari</taxon>
        <taxon>Parasitiformes</taxon>
        <taxon>Ixodida</taxon>
        <taxon>Ixodoidea</taxon>
        <taxon>Ixodidae</taxon>
        <taxon>Hyalomminae</taxon>
        <taxon>Hyalomma</taxon>
    </lineage>
</organism>
<gene>
    <name evidence="1" type="ORF">MHYMCMPASI_00895</name>
</gene>
<evidence type="ECO:0000313" key="2">
    <source>
        <dbReference type="Proteomes" id="UP000837675"/>
    </source>
</evidence>
<evidence type="ECO:0000313" key="1">
    <source>
        <dbReference type="EMBL" id="CAG7596904.1"/>
    </source>
</evidence>
<dbReference type="Proteomes" id="UP000837675">
    <property type="component" value="Unassembled WGS sequence"/>
</dbReference>
<keyword evidence="2" id="KW-1185">Reference proteome</keyword>
<comment type="caution">
    <text evidence="1">The sequence shown here is derived from an EMBL/GenBank/DDBJ whole genome shotgun (WGS) entry which is preliminary data.</text>
</comment>
<name>A0A8S4C2F2_9ACAR</name>
<dbReference type="AlphaFoldDB" id="A0A8S4C2F2"/>
<accession>A0A8S4C2F2</accession>
<proteinExistence type="predicted"/>
<protein>
    <submittedName>
        <fullName evidence="1">Uncharacterized protein</fullName>
    </submittedName>
</protein>
<sequence length="38" mass="4293">MRKIQNSVGGFREVDKIMAGKDKDSIIIFLKILSLTVQ</sequence>
<dbReference type="EMBL" id="CAJVAF010000317">
    <property type="protein sequence ID" value="CAG7596904.1"/>
    <property type="molecule type" value="Genomic_DNA"/>
</dbReference>
<reference evidence="1" key="1">
    <citation type="submission" date="2021-06" db="EMBL/GenBank/DDBJ databases">
        <authorList>
            <person name="Nardi T."/>
            <person name="Nardi T."/>
        </authorList>
    </citation>
    <scope>NUCLEOTIDE SEQUENCE</scope>
</reference>